<evidence type="ECO:0000313" key="2">
    <source>
        <dbReference type="EMBL" id="KIG13434.1"/>
    </source>
</evidence>
<feature type="region of interest" description="Disordered" evidence="1">
    <location>
        <begin position="1"/>
        <end position="37"/>
    </location>
</feature>
<reference evidence="2 3" key="1">
    <citation type="submission" date="2014-12" db="EMBL/GenBank/DDBJ databases">
        <title>Genome assembly of Enhygromyxa salina DSM 15201.</title>
        <authorList>
            <person name="Sharma G."/>
            <person name="Subramanian S."/>
        </authorList>
    </citation>
    <scope>NUCLEOTIDE SEQUENCE [LARGE SCALE GENOMIC DNA]</scope>
    <source>
        <strain evidence="2 3">DSM 15201</strain>
    </source>
</reference>
<dbReference type="EMBL" id="JMCC02000097">
    <property type="protein sequence ID" value="KIG13434.1"/>
    <property type="molecule type" value="Genomic_DNA"/>
</dbReference>
<evidence type="ECO:0000256" key="1">
    <source>
        <dbReference type="SAM" id="MobiDB-lite"/>
    </source>
</evidence>
<comment type="caution">
    <text evidence="2">The sequence shown here is derived from an EMBL/GenBank/DDBJ whole genome shotgun (WGS) entry which is preliminary data.</text>
</comment>
<gene>
    <name evidence="2" type="ORF">DB30_08061</name>
</gene>
<proteinExistence type="predicted"/>
<sequence>MHPALARERGAVSGANVGTIVRRRHRRRQYPIPPHGP</sequence>
<accession>A0A0C1Z719</accession>
<dbReference type="AlphaFoldDB" id="A0A0C1Z719"/>
<organism evidence="2 3">
    <name type="scientific">Enhygromyxa salina</name>
    <dbReference type="NCBI Taxonomy" id="215803"/>
    <lineage>
        <taxon>Bacteria</taxon>
        <taxon>Pseudomonadati</taxon>
        <taxon>Myxococcota</taxon>
        <taxon>Polyangia</taxon>
        <taxon>Nannocystales</taxon>
        <taxon>Nannocystaceae</taxon>
        <taxon>Enhygromyxa</taxon>
    </lineage>
</organism>
<name>A0A0C1Z719_9BACT</name>
<feature type="compositionally biased region" description="Basic and acidic residues" evidence="1">
    <location>
        <begin position="1"/>
        <end position="10"/>
    </location>
</feature>
<protein>
    <submittedName>
        <fullName evidence="2">Uncharacterized protein</fullName>
    </submittedName>
</protein>
<dbReference type="Proteomes" id="UP000031599">
    <property type="component" value="Unassembled WGS sequence"/>
</dbReference>
<evidence type="ECO:0000313" key="3">
    <source>
        <dbReference type="Proteomes" id="UP000031599"/>
    </source>
</evidence>